<proteinExistence type="predicted"/>
<dbReference type="EMBL" id="JARGDL010000004">
    <property type="protein sequence ID" value="MDF1611498.1"/>
    <property type="molecule type" value="Genomic_DNA"/>
</dbReference>
<dbReference type="Pfam" id="PF03808">
    <property type="entry name" value="Glyco_tran_WecG"/>
    <property type="match status" value="1"/>
</dbReference>
<dbReference type="GO" id="GO:0016758">
    <property type="term" value="F:hexosyltransferase activity"/>
    <property type="evidence" value="ECO:0007669"/>
    <property type="project" value="TreeGrafter"/>
</dbReference>
<evidence type="ECO:0000313" key="4">
    <source>
        <dbReference type="Proteomes" id="UP001221302"/>
    </source>
</evidence>
<dbReference type="RefSeq" id="WP_321535265.1">
    <property type="nucleotide sequence ID" value="NZ_JARGDL010000004.1"/>
</dbReference>
<dbReference type="PANTHER" id="PTHR34136">
    <property type="match status" value="1"/>
</dbReference>
<evidence type="ECO:0000256" key="1">
    <source>
        <dbReference type="ARBA" id="ARBA00022676"/>
    </source>
</evidence>
<sequence length="251" mass="29119">MKISKLKFFNIQINKVDYSDILRFLMDSSFDEEQKNISYANIQTINLALKDYKFGEVLNKFSLIHPDGIGVFLASKFLYGKNGFTKRITGSDFYIELINKSLKEKWSIFFFGDTEESLSKIQKRHPELKIAGSCNGFRYNNDNLIIEINNSNPDILVVGLGSPKQEEWIIENKGSINTKIIIAVGDGIKVFAGTKKRGIKLMRKLGLEWLVRLLNDPNRLWKRYLFGIPLFIFRVIKYKFINLKTAYNHEK</sequence>
<keyword evidence="4" id="KW-1185">Reference proteome</keyword>
<dbReference type="Proteomes" id="UP001221302">
    <property type="component" value="Unassembled WGS sequence"/>
</dbReference>
<protein>
    <submittedName>
        <fullName evidence="3">WecB/TagA/CpsF family glycosyltransferase</fullName>
    </submittedName>
</protein>
<dbReference type="CDD" id="cd06533">
    <property type="entry name" value="Glyco_transf_WecG_TagA"/>
    <property type="match status" value="1"/>
</dbReference>
<dbReference type="PANTHER" id="PTHR34136:SF1">
    <property type="entry name" value="UDP-N-ACETYL-D-MANNOSAMINURONIC ACID TRANSFERASE"/>
    <property type="match status" value="1"/>
</dbReference>
<comment type="caution">
    <text evidence="3">The sequence shown here is derived from an EMBL/GenBank/DDBJ whole genome shotgun (WGS) entry which is preliminary data.</text>
</comment>
<dbReference type="NCBIfam" id="TIGR00696">
    <property type="entry name" value="wecG_tagA_cpsF"/>
    <property type="match status" value="1"/>
</dbReference>
<gene>
    <name evidence="3" type="ORF">P0M35_04995</name>
</gene>
<organism evidence="3 4">
    <name type="scientific">Stygiobacter electus</name>
    <dbReference type="NCBI Taxonomy" id="3032292"/>
    <lineage>
        <taxon>Bacteria</taxon>
        <taxon>Pseudomonadati</taxon>
        <taxon>Ignavibacteriota</taxon>
        <taxon>Ignavibacteria</taxon>
        <taxon>Ignavibacteriales</taxon>
        <taxon>Melioribacteraceae</taxon>
        <taxon>Stygiobacter</taxon>
    </lineage>
</organism>
<accession>A0AAE3P1W6</accession>
<dbReference type="AlphaFoldDB" id="A0AAE3P1W6"/>
<evidence type="ECO:0000313" key="3">
    <source>
        <dbReference type="EMBL" id="MDF1611498.1"/>
    </source>
</evidence>
<keyword evidence="2" id="KW-0808">Transferase</keyword>
<name>A0AAE3P1W6_9BACT</name>
<keyword evidence="1" id="KW-0328">Glycosyltransferase</keyword>
<evidence type="ECO:0000256" key="2">
    <source>
        <dbReference type="ARBA" id="ARBA00022679"/>
    </source>
</evidence>
<dbReference type="InterPro" id="IPR004629">
    <property type="entry name" value="WecG_TagA_CpsF"/>
</dbReference>
<reference evidence="3" key="1">
    <citation type="submission" date="2023-03" db="EMBL/GenBank/DDBJ databases">
        <title>Stygiobacter electus gen. nov., sp. nov., facultatively anaerobic thermotolerant bacterium of the class Ignavibacteria from a well of Yessentuki mineral water deposit.</title>
        <authorList>
            <person name="Podosokorskaya O.A."/>
            <person name="Elcheninov A.G."/>
            <person name="Petrova N.F."/>
            <person name="Zavarzina D.G."/>
            <person name="Kublanov I.V."/>
            <person name="Merkel A.Y."/>
        </authorList>
    </citation>
    <scope>NUCLEOTIDE SEQUENCE</scope>
    <source>
        <strain evidence="3">09-Me</strain>
    </source>
</reference>